<dbReference type="SUPFAM" id="SSF57716">
    <property type="entry name" value="Glucocorticoid receptor-like (DNA-binding domain)"/>
    <property type="match status" value="1"/>
</dbReference>
<dbReference type="PRINTS" id="PR00618">
    <property type="entry name" value="DKSAZNFINGER"/>
</dbReference>
<evidence type="ECO:0000313" key="8">
    <source>
        <dbReference type="Proteomes" id="UP000443582"/>
    </source>
</evidence>
<dbReference type="RefSeq" id="WP_115361285.1">
    <property type="nucleotide sequence ID" value="NZ_QDKL01000002.1"/>
</dbReference>
<keyword evidence="1" id="KW-0479">Metal-binding</keyword>
<dbReference type="InterPro" id="IPR048487">
    <property type="entry name" value="DksA-like_N"/>
</dbReference>
<sequence length="158" mass="18379">MGRQSLSDQSKYKHRAHTKHYVDDTFEKGTDTRNWKKNIKRDEDIQDSDRTDLHAIENKLIIMRQEITDRINTLTRDKTHQDNPLTKDHDDQSIAVENDEVIEDLDELARIELKSIDHALERIKNGNFGVCEKCGSEIEDKRLKALPYATSCIECAQN</sequence>
<proteinExistence type="predicted"/>
<feature type="domain" description="Zinc finger DksA/TraR C4-type" evidence="5">
    <location>
        <begin position="126"/>
        <end position="157"/>
    </location>
</feature>
<comment type="caution">
    <text evidence="7">The sequence shown here is derived from an EMBL/GenBank/DDBJ whole genome shotgun (WGS) entry which is preliminary data.</text>
</comment>
<dbReference type="EMBL" id="QDKL01000002">
    <property type="protein sequence ID" value="RZF21671.1"/>
    <property type="molecule type" value="Genomic_DNA"/>
</dbReference>
<dbReference type="PANTHER" id="PTHR33823">
    <property type="entry name" value="RNA POLYMERASE-BINDING TRANSCRIPTION FACTOR DKSA-RELATED"/>
    <property type="match status" value="1"/>
</dbReference>
<name>A0ABY0IFE6_9BACT</name>
<gene>
    <name evidence="7" type="ORF">DAY19_08255</name>
</gene>
<dbReference type="Pfam" id="PF21173">
    <property type="entry name" value="DksA-like_N"/>
    <property type="match status" value="1"/>
</dbReference>
<feature type="domain" description="DnaK suppressor protein-like N-terminal" evidence="6">
    <location>
        <begin position="64"/>
        <end position="123"/>
    </location>
</feature>
<evidence type="ECO:0000256" key="2">
    <source>
        <dbReference type="ARBA" id="ARBA00022771"/>
    </source>
</evidence>
<evidence type="ECO:0000313" key="7">
    <source>
        <dbReference type="EMBL" id="RZF21671.1"/>
    </source>
</evidence>
<dbReference type="InterPro" id="IPR020458">
    <property type="entry name" value="Znf_DskA_TraR_CS"/>
</dbReference>
<dbReference type="SUPFAM" id="SSF109635">
    <property type="entry name" value="DnaK suppressor protein DksA, alpha-hairpin domain"/>
    <property type="match status" value="1"/>
</dbReference>
<protein>
    <submittedName>
        <fullName evidence="7">TraR/DksA family transcriptional regulator</fullName>
    </submittedName>
</protein>
<keyword evidence="3" id="KW-0862">Zinc</keyword>
<dbReference type="InterPro" id="IPR020460">
    <property type="entry name" value="Znf_C4-type_bac"/>
</dbReference>
<dbReference type="PROSITE" id="PS01102">
    <property type="entry name" value="ZF_DKSA_1"/>
    <property type="match status" value="1"/>
</dbReference>
<evidence type="ECO:0000256" key="4">
    <source>
        <dbReference type="PROSITE-ProRule" id="PRU00510"/>
    </source>
</evidence>
<dbReference type="PANTHER" id="PTHR33823:SF4">
    <property type="entry name" value="GENERAL STRESS PROTEIN 16O"/>
    <property type="match status" value="1"/>
</dbReference>
<dbReference type="InterPro" id="IPR000962">
    <property type="entry name" value="Znf_DskA_TraR"/>
</dbReference>
<feature type="zinc finger region" description="dksA C4-type" evidence="4">
    <location>
        <begin position="131"/>
        <end position="155"/>
    </location>
</feature>
<organism evidence="7 8">
    <name type="scientific">Halobacteriovorax vibrionivorans</name>
    <dbReference type="NCBI Taxonomy" id="2152716"/>
    <lineage>
        <taxon>Bacteria</taxon>
        <taxon>Pseudomonadati</taxon>
        <taxon>Bdellovibrionota</taxon>
        <taxon>Bacteriovoracia</taxon>
        <taxon>Bacteriovoracales</taxon>
        <taxon>Halobacteriovoraceae</taxon>
        <taxon>Halobacteriovorax</taxon>
    </lineage>
</organism>
<evidence type="ECO:0000256" key="1">
    <source>
        <dbReference type="ARBA" id="ARBA00022723"/>
    </source>
</evidence>
<dbReference type="PROSITE" id="PS51128">
    <property type="entry name" value="ZF_DKSA_2"/>
    <property type="match status" value="1"/>
</dbReference>
<reference evidence="8" key="1">
    <citation type="journal article" date="2019" name="Int. J. Syst. Evol. Microbiol.">
        <title>Halobacteriovorax valvorus sp. nov., a novel prokaryotic predator isolated from coastal seawater of China.</title>
        <authorList>
            <person name="Chen M.-X."/>
        </authorList>
    </citation>
    <scope>NUCLEOTIDE SEQUENCE [LARGE SCALE GENOMIC DNA]</scope>
    <source>
        <strain evidence="8">BL9</strain>
    </source>
</reference>
<keyword evidence="2" id="KW-0863">Zinc-finger</keyword>
<dbReference type="InterPro" id="IPR037187">
    <property type="entry name" value="DnaK_N"/>
</dbReference>
<dbReference type="Proteomes" id="UP000443582">
    <property type="component" value="Unassembled WGS sequence"/>
</dbReference>
<evidence type="ECO:0000256" key="3">
    <source>
        <dbReference type="ARBA" id="ARBA00022833"/>
    </source>
</evidence>
<evidence type="ECO:0000259" key="5">
    <source>
        <dbReference type="Pfam" id="PF01258"/>
    </source>
</evidence>
<accession>A0ABY0IFE6</accession>
<keyword evidence="8" id="KW-1185">Reference proteome</keyword>
<dbReference type="Gene3D" id="1.20.120.910">
    <property type="entry name" value="DksA, coiled-coil domain"/>
    <property type="match status" value="1"/>
</dbReference>
<dbReference type="Pfam" id="PF01258">
    <property type="entry name" value="zf-dskA_traR"/>
    <property type="match status" value="1"/>
</dbReference>
<evidence type="ECO:0000259" key="6">
    <source>
        <dbReference type="Pfam" id="PF21173"/>
    </source>
</evidence>